<dbReference type="SUPFAM" id="SSF48403">
    <property type="entry name" value="Ankyrin repeat"/>
    <property type="match status" value="1"/>
</dbReference>
<dbReference type="InterPro" id="IPR036770">
    <property type="entry name" value="Ankyrin_rpt-contain_sf"/>
</dbReference>
<dbReference type="InterPro" id="IPR013783">
    <property type="entry name" value="Ig-like_fold"/>
</dbReference>
<dbReference type="Proteomes" id="UP000242875">
    <property type="component" value="Unassembled WGS sequence"/>
</dbReference>
<dbReference type="SMART" id="SM00429">
    <property type="entry name" value="IPT"/>
    <property type="match status" value="1"/>
</dbReference>
<feature type="compositionally biased region" description="Polar residues" evidence="4">
    <location>
        <begin position="892"/>
        <end position="909"/>
    </location>
</feature>
<dbReference type="InterPro" id="IPR002909">
    <property type="entry name" value="IPT_dom"/>
</dbReference>
<feature type="compositionally biased region" description="Polar residues" evidence="4">
    <location>
        <begin position="9"/>
        <end position="39"/>
    </location>
</feature>
<feature type="compositionally biased region" description="Polar residues" evidence="4">
    <location>
        <begin position="757"/>
        <end position="768"/>
    </location>
</feature>
<protein>
    <recommendedName>
        <fullName evidence="5">IPT/TIG domain-containing protein</fullName>
    </recommendedName>
</protein>
<feature type="region of interest" description="Disordered" evidence="4">
    <location>
        <begin position="539"/>
        <end position="565"/>
    </location>
</feature>
<dbReference type="PROSITE" id="PS50297">
    <property type="entry name" value="ANK_REP_REGION"/>
    <property type="match status" value="2"/>
</dbReference>
<evidence type="ECO:0000256" key="1">
    <source>
        <dbReference type="ARBA" id="ARBA00022737"/>
    </source>
</evidence>
<evidence type="ECO:0000259" key="5">
    <source>
        <dbReference type="SMART" id="SM00429"/>
    </source>
</evidence>
<name>A0A261XYQ6_9FUNG</name>
<organism evidence="6 7">
    <name type="scientific">Bifiguratus adelaidae</name>
    <dbReference type="NCBI Taxonomy" id="1938954"/>
    <lineage>
        <taxon>Eukaryota</taxon>
        <taxon>Fungi</taxon>
        <taxon>Fungi incertae sedis</taxon>
        <taxon>Mucoromycota</taxon>
        <taxon>Mucoromycotina</taxon>
        <taxon>Endogonomycetes</taxon>
        <taxon>Endogonales</taxon>
        <taxon>Endogonales incertae sedis</taxon>
        <taxon>Bifiguratus</taxon>
    </lineage>
</organism>
<dbReference type="InterPro" id="IPR014756">
    <property type="entry name" value="Ig_E-set"/>
</dbReference>
<reference evidence="6 7" key="1">
    <citation type="journal article" date="2017" name="Mycologia">
        <title>Bifiguratus adelaidae, gen. et sp. nov., a new member of Mucoromycotina in endophytic and soil-dwelling habitats.</title>
        <authorList>
            <person name="Torres-Cruz T.J."/>
            <person name="Billingsley Tobias T.L."/>
            <person name="Almatruk M."/>
            <person name="Hesse C."/>
            <person name="Kuske C.R."/>
            <person name="Desiro A."/>
            <person name="Benucci G.M."/>
            <person name="Bonito G."/>
            <person name="Stajich J.E."/>
            <person name="Dunlap C."/>
            <person name="Arnold A.E."/>
            <person name="Porras-Alfaro A."/>
        </authorList>
    </citation>
    <scope>NUCLEOTIDE SEQUENCE [LARGE SCALE GENOMIC DNA]</scope>
    <source>
        <strain evidence="6 7">AZ0501</strain>
    </source>
</reference>
<feature type="region of interest" description="Disordered" evidence="4">
    <location>
        <begin position="433"/>
        <end position="470"/>
    </location>
</feature>
<dbReference type="Pfam" id="PF01833">
    <property type="entry name" value="TIG"/>
    <property type="match status" value="1"/>
</dbReference>
<keyword evidence="2 3" id="KW-0040">ANK repeat</keyword>
<dbReference type="Gene3D" id="2.60.40.10">
    <property type="entry name" value="Immunoglobulins"/>
    <property type="match status" value="1"/>
</dbReference>
<keyword evidence="1" id="KW-0677">Repeat</keyword>
<dbReference type="OrthoDB" id="71307at2759"/>
<dbReference type="Pfam" id="PF25603">
    <property type="entry name" value="SPT23_MGA2_DBD"/>
    <property type="match status" value="1"/>
</dbReference>
<dbReference type="SMART" id="SM00248">
    <property type="entry name" value="ANK"/>
    <property type="match status" value="2"/>
</dbReference>
<feature type="region of interest" description="Disordered" evidence="4">
    <location>
        <begin position="731"/>
        <end position="769"/>
    </location>
</feature>
<dbReference type="CDD" id="cd00102">
    <property type="entry name" value="IPT"/>
    <property type="match status" value="1"/>
</dbReference>
<dbReference type="InterPro" id="IPR050889">
    <property type="entry name" value="Dendritic_Spine_Reg/Scaffold"/>
</dbReference>
<feature type="region of interest" description="Disordered" evidence="4">
    <location>
        <begin position="671"/>
        <end position="701"/>
    </location>
</feature>
<feature type="compositionally biased region" description="Acidic residues" evidence="4">
    <location>
        <begin position="1054"/>
        <end position="1070"/>
    </location>
</feature>
<evidence type="ECO:0000313" key="7">
    <source>
        <dbReference type="Proteomes" id="UP000242875"/>
    </source>
</evidence>
<dbReference type="PROSITE" id="PS50088">
    <property type="entry name" value="ANK_REPEAT"/>
    <property type="match status" value="2"/>
</dbReference>
<dbReference type="PANTHER" id="PTHR24166">
    <property type="entry name" value="ROLLING PEBBLES, ISOFORM B"/>
    <property type="match status" value="1"/>
</dbReference>
<feature type="compositionally biased region" description="Polar residues" evidence="4">
    <location>
        <begin position="451"/>
        <end position="460"/>
    </location>
</feature>
<feature type="region of interest" description="Disordered" evidence="4">
    <location>
        <begin position="1"/>
        <end position="44"/>
    </location>
</feature>
<feature type="region of interest" description="Disordered" evidence="4">
    <location>
        <begin position="892"/>
        <end position="925"/>
    </location>
</feature>
<dbReference type="EMBL" id="MVBO01000083">
    <property type="protein sequence ID" value="OZJ03490.1"/>
    <property type="molecule type" value="Genomic_DNA"/>
</dbReference>
<feature type="domain" description="IPT/TIG" evidence="5">
    <location>
        <begin position="770"/>
        <end position="855"/>
    </location>
</feature>
<dbReference type="AlphaFoldDB" id="A0A261XYQ6"/>
<feature type="repeat" description="ANK" evidence="3">
    <location>
        <begin position="1003"/>
        <end position="1035"/>
    </location>
</feature>
<gene>
    <name evidence="6" type="ORF">BZG36_04027</name>
</gene>
<dbReference type="SUPFAM" id="SSF81296">
    <property type="entry name" value="E set domains"/>
    <property type="match status" value="1"/>
</dbReference>
<feature type="region of interest" description="Disordered" evidence="4">
    <location>
        <begin position="1051"/>
        <end position="1115"/>
    </location>
</feature>
<evidence type="ECO:0000256" key="3">
    <source>
        <dbReference type="PROSITE-ProRule" id="PRU00023"/>
    </source>
</evidence>
<feature type="region of interest" description="Disordered" evidence="4">
    <location>
        <begin position="1127"/>
        <end position="1148"/>
    </location>
</feature>
<dbReference type="PANTHER" id="PTHR24166:SF62">
    <property type="entry name" value="SERINE_THREONINE-PROTEIN KINASE TNNI3K"/>
    <property type="match status" value="1"/>
</dbReference>
<dbReference type="Pfam" id="PF12796">
    <property type="entry name" value="Ank_2"/>
    <property type="match status" value="1"/>
</dbReference>
<dbReference type="InterPro" id="IPR057962">
    <property type="entry name" value="SPT23_MGA2_DBD"/>
</dbReference>
<evidence type="ECO:0000313" key="6">
    <source>
        <dbReference type="EMBL" id="OZJ03490.1"/>
    </source>
</evidence>
<keyword evidence="7" id="KW-1185">Reference proteome</keyword>
<comment type="caution">
    <text evidence="6">The sequence shown here is derived from an EMBL/GenBank/DDBJ whole genome shotgun (WGS) entry which is preliminary data.</text>
</comment>
<evidence type="ECO:0000256" key="2">
    <source>
        <dbReference type="ARBA" id="ARBA00023043"/>
    </source>
</evidence>
<evidence type="ECO:0000256" key="4">
    <source>
        <dbReference type="SAM" id="MobiDB-lite"/>
    </source>
</evidence>
<sequence>MLFGGVENGQATPIMSTEHSANTPSSPEDNNGDSPYSDTQSEHNDDKSMRYLTFNEERNVQHASNPFFHGGFEDLADDTTMFMLDNSQMADGFSTPQNMPSSPRIPFAQNVPDEFLGGAEERQVQASQQASHNLMSLDFGNHFSHTAGQLLNFGNMFMNNGQQAQTSVSPRPDIVKPDVNFASLGANPQTLNNLSVQQQGQAQMTNQTQGLWSGVNHFLFSNPFPQAIPTLAKNFTEYLSHSAVGGLASHFTLGGATNAQPHQPGTHIKELNSSGGAADIPSMTGETSMSTTIPNELDYRDLGMIDSAVKMEDVEAYFDGNLQIRVLGVPASGAKSRVETQIKLCIQLVTDKGEKVPLWSHLRLPEYMVARDRLRKPGISGSLNTGGFANMDGSDIPENKLLNLEATVICATQPTKKVLMCLGCVQRERKRQQRRREMKLAKGNLSGAEESPTQASTGDNSGEMEVEDDQESLALDQRKILMFNCPDIVDFSSGDTILPTRITCYCRHHSEKLGFCILFQMKDHNSNVIATGMSPPILITDDHKSTKGKQNAGRKKPRTERDRPTPYFAPQEAMAIATEMLKNNNEGSERLVEPKIEPEPSVMPDAGTNIAANQGQYEERTSGFGSHQFKFIKSSLQPSTFKGTMPQVSEGGQPHSLFNFGSFQTKASMNQAQEKQLNGPSASNEQGGSQPSQPASLTTTASQPAIQPLIFNNSVPSFPTTANYQQNPNIAAHQASSRRRQPPPSFTTFHAQRHDTNTSGSTQHQETASVPALQRLIPSEGPTYGGVEVTVLGAGFYSGLTCMFGENAALPTNCWSPNTLVCLLPPTTTAGPVVVSFKEHPLLLEGQDVVLFTYFDESDRALMALALQVVGLKMTGKLEDARQIAMRIVQGDNNTHGTSGAQQRGSQPNGGRKASTKADLTSPSPSFECLGKDLIPATSTEFEQHIMQVLAAVDTFGTSFDFDVDLQNNSGHTMLHLASMCGYKALCQQLLRYGAQPNPQDRNGLTPLHFAAWTGRKEVVEMLLSVGADPTIRTYFGDTPARMAHLAGHHEMPLDVDESDGITSETEDLSYEASSEASEEESVCSIANDPDPQWDSDKSSLFSESSGEDGDTVDELEHYDSYGSVAELESDDDSSLSETSIQELGSVPRSWPQDAAKKFIHWMDPVMPNLRKSPTRAAEVIDVIEAGNPNVLIKPDEELEGEQRFLGGQISELASVCWRILHMW</sequence>
<dbReference type="Gene3D" id="1.25.40.20">
    <property type="entry name" value="Ankyrin repeat-containing domain"/>
    <property type="match status" value="2"/>
</dbReference>
<dbReference type="InterPro" id="IPR002110">
    <property type="entry name" value="Ankyrin_rpt"/>
</dbReference>
<accession>A0A261XYQ6</accession>
<feature type="repeat" description="ANK" evidence="3">
    <location>
        <begin position="970"/>
        <end position="1002"/>
    </location>
</feature>
<feature type="region of interest" description="Disordered" evidence="4">
    <location>
        <begin position="255"/>
        <end position="291"/>
    </location>
</feature>
<proteinExistence type="predicted"/>